<proteinExistence type="predicted"/>
<dbReference type="Pfam" id="PF24626">
    <property type="entry name" value="SH3_Tf2-1"/>
    <property type="match status" value="1"/>
</dbReference>
<comment type="caution">
    <text evidence="2">The sequence shown here is derived from an EMBL/GenBank/DDBJ whole genome shotgun (WGS) entry which is preliminary data.</text>
</comment>
<accession>A0ABQ5GUP7</accession>
<dbReference type="Proteomes" id="UP001151760">
    <property type="component" value="Unassembled WGS sequence"/>
</dbReference>
<dbReference type="PANTHER" id="PTHR46148:SF59">
    <property type="entry name" value="NUCLEOTIDYLTRANSFERASE, RIBONUCLEASE H"/>
    <property type="match status" value="1"/>
</dbReference>
<dbReference type="PANTHER" id="PTHR46148">
    <property type="entry name" value="CHROMO DOMAIN-CONTAINING PROTEIN"/>
    <property type="match status" value="1"/>
</dbReference>
<dbReference type="EMBL" id="BQNB010018866">
    <property type="protein sequence ID" value="GJT79090.1"/>
    <property type="molecule type" value="Genomic_DNA"/>
</dbReference>
<keyword evidence="3" id="KW-1185">Reference proteome</keyword>
<sequence>MSTTCSVRIHKQTGKARRNPYQLSKDRLRSLCKIDLEEGIGLTIAIRKLFVGLKLGEASNTLGPELIQETSELERRSSRIRSEKDASCVSVFERRVSALHVEAVCGHLIRCYGKGWRSWAADYHLRASRVIERVGEVAYKLELPEELSRVHNTFHVSNLKKCHADEPLAVPLDGLNLDDKLHFVEEPVEIVDREVKRLKRSRIPLVKVRWNSKRGPEYTWEREDQFKKKYPHLFTKTTPSSSAAL</sequence>
<protein>
    <recommendedName>
        <fullName evidence="1">Tf2-1-like SH3-like domain-containing protein</fullName>
    </recommendedName>
</protein>
<reference evidence="2" key="2">
    <citation type="submission" date="2022-01" db="EMBL/GenBank/DDBJ databases">
        <authorList>
            <person name="Yamashiro T."/>
            <person name="Shiraishi A."/>
            <person name="Satake H."/>
            <person name="Nakayama K."/>
        </authorList>
    </citation>
    <scope>NUCLEOTIDE SEQUENCE</scope>
</reference>
<reference evidence="2" key="1">
    <citation type="journal article" date="2022" name="Int. J. Mol. Sci.">
        <title>Draft Genome of Tanacetum Coccineum: Genomic Comparison of Closely Related Tanacetum-Family Plants.</title>
        <authorList>
            <person name="Yamashiro T."/>
            <person name="Shiraishi A."/>
            <person name="Nakayama K."/>
            <person name="Satake H."/>
        </authorList>
    </citation>
    <scope>NUCLEOTIDE SEQUENCE</scope>
</reference>
<organism evidence="2 3">
    <name type="scientific">Tanacetum coccineum</name>
    <dbReference type="NCBI Taxonomy" id="301880"/>
    <lineage>
        <taxon>Eukaryota</taxon>
        <taxon>Viridiplantae</taxon>
        <taxon>Streptophyta</taxon>
        <taxon>Embryophyta</taxon>
        <taxon>Tracheophyta</taxon>
        <taxon>Spermatophyta</taxon>
        <taxon>Magnoliopsida</taxon>
        <taxon>eudicotyledons</taxon>
        <taxon>Gunneridae</taxon>
        <taxon>Pentapetalae</taxon>
        <taxon>asterids</taxon>
        <taxon>campanulids</taxon>
        <taxon>Asterales</taxon>
        <taxon>Asteraceae</taxon>
        <taxon>Asteroideae</taxon>
        <taxon>Anthemideae</taxon>
        <taxon>Anthemidinae</taxon>
        <taxon>Tanacetum</taxon>
    </lineage>
</organism>
<dbReference type="InterPro" id="IPR056924">
    <property type="entry name" value="SH3_Tf2-1"/>
</dbReference>
<name>A0ABQ5GUP7_9ASTR</name>
<feature type="domain" description="Tf2-1-like SH3-like" evidence="1">
    <location>
        <begin position="129"/>
        <end position="163"/>
    </location>
</feature>
<evidence type="ECO:0000313" key="2">
    <source>
        <dbReference type="EMBL" id="GJT79090.1"/>
    </source>
</evidence>
<evidence type="ECO:0000313" key="3">
    <source>
        <dbReference type="Proteomes" id="UP001151760"/>
    </source>
</evidence>
<evidence type="ECO:0000259" key="1">
    <source>
        <dbReference type="Pfam" id="PF24626"/>
    </source>
</evidence>
<gene>
    <name evidence="2" type="ORF">Tco_1045815</name>
</gene>